<proteinExistence type="predicted"/>
<reference evidence="1 2" key="1">
    <citation type="submission" date="2018-03" db="EMBL/GenBank/DDBJ databases">
        <title>Novel Streptomyces sp. from soil.</title>
        <authorList>
            <person name="Tan G.Y.A."/>
            <person name="Lee Z.Y."/>
        </authorList>
    </citation>
    <scope>NUCLEOTIDE SEQUENCE [LARGE SCALE GENOMIC DNA]</scope>
    <source>
        <strain evidence="1 2">ST5x</strain>
    </source>
</reference>
<name>A0A2S9PSP4_9ACTN</name>
<dbReference type="OrthoDB" id="4235225at2"/>
<dbReference type="RefSeq" id="WP_105870340.1">
    <property type="nucleotide sequence ID" value="NZ_PVLV01000318.1"/>
</dbReference>
<dbReference type="EMBL" id="PVLV01000318">
    <property type="protein sequence ID" value="PRH77435.1"/>
    <property type="molecule type" value="Genomic_DNA"/>
</dbReference>
<organism evidence="1 2">
    <name type="scientific">Streptomyces solincola</name>
    <dbReference type="NCBI Taxonomy" id="2100817"/>
    <lineage>
        <taxon>Bacteria</taxon>
        <taxon>Bacillati</taxon>
        <taxon>Actinomycetota</taxon>
        <taxon>Actinomycetes</taxon>
        <taxon>Kitasatosporales</taxon>
        <taxon>Streptomycetaceae</taxon>
        <taxon>Streptomyces</taxon>
    </lineage>
</organism>
<dbReference type="Proteomes" id="UP000239322">
    <property type="component" value="Unassembled WGS sequence"/>
</dbReference>
<protein>
    <submittedName>
        <fullName evidence="1">Uncharacterized protein</fullName>
    </submittedName>
</protein>
<evidence type="ECO:0000313" key="1">
    <source>
        <dbReference type="EMBL" id="PRH77435.1"/>
    </source>
</evidence>
<gene>
    <name evidence="1" type="ORF">C6N75_20290</name>
</gene>
<keyword evidence="2" id="KW-1185">Reference proteome</keyword>
<accession>A0A2S9PSP4</accession>
<evidence type="ECO:0000313" key="2">
    <source>
        <dbReference type="Proteomes" id="UP000239322"/>
    </source>
</evidence>
<sequence>MHWKSRIKARLSHLTRRSAAPGPPPDLCLHSPAAGAHWHCVERRRVGWRCADSLWHPCDVLLERRTEQGWTPVALLAARVDPRAHGASVLVPELPAGPYRVRVTSPELAAAACSAPVRISRS</sequence>
<dbReference type="AlphaFoldDB" id="A0A2S9PSP4"/>
<comment type="caution">
    <text evidence="1">The sequence shown here is derived from an EMBL/GenBank/DDBJ whole genome shotgun (WGS) entry which is preliminary data.</text>
</comment>